<feature type="region of interest" description="Disordered" evidence="1">
    <location>
        <begin position="227"/>
        <end position="278"/>
    </location>
</feature>
<protein>
    <recommendedName>
        <fullName evidence="4">SH3b domain-containing protein</fullName>
    </recommendedName>
</protein>
<accession>A0ABT4LFE0</accession>
<feature type="compositionally biased region" description="Low complexity" evidence="1">
    <location>
        <begin position="239"/>
        <end position="250"/>
    </location>
</feature>
<reference evidence="2" key="1">
    <citation type="submission" date="2022-12" db="EMBL/GenBank/DDBJ databases">
        <title>Bacterial isolates from different developmental stages of Nematostella vectensis.</title>
        <authorList>
            <person name="Fraune S."/>
        </authorList>
    </citation>
    <scope>NUCLEOTIDE SEQUENCE</scope>
    <source>
        <strain evidence="2">G21630-S1</strain>
    </source>
</reference>
<name>A0ABT4LFE0_9PROT</name>
<comment type="caution">
    <text evidence="2">The sequence shown here is derived from an EMBL/GenBank/DDBJ whole genome shotgun (WGS) entry which is preliminary data.</text>
</comment>
<evidence type="ECO:0008006" key="4">
    <source>
        <dbReference type="Google" id="ProtNLM"/>
    </source>
</evidence>
<feature type="region of interest" description="Disordered" evidence="1">
    <location>
        <begin position="79"/>
        <end position="103"/>
    </location>
</feature>
<dbReference type="EMBL" id="JAPWGY010000001">
    <property type="protein sequence ID" value="MCZ4279820.1"/>
    <property type="molecule type" value="Genomic_DNA"/>
</dbReference>
<evidence type="ECO:0000256" key="1">
    <source>
        <dbReference type="SAM" id="MobiDB-lite"/>
    </source>
</evidence>
<evidence type="ECO:0000313" key="2">
    <source>
        <dbReference type="EMBL" id="MCZ4279820.1"/>
    </source>
</evidence>
<evidence type="ECO:0000313" key="3">
    <source>
        <dbReference type="Proteomes" id="UP001069802"/>
    </source>
</evidence>
<keyword evidence="3" id="KW-1185">Reference proteome</keyword>
<organism evidence="2 3">
    <name type="scientific">Kiloniella laminariae</name>
    <dbReference type="NCBI Taxonomy" id="454162"/>
    <lineage>
        <taxon>Bacteria</taxon>
        <taxon>Pseudomonadati</taxon>
        <taxon>Pseudomonadota</taxon>
        <taxon>Alphaproteobacteria</taxon>
        <taxon>Rhodospirillales</taxon>
        <taxon>Kiloniellaceae</taxon>
        <taxon>Kiloniella</taxon>
    </lineage>
</organism>
<dbReference type="RefSeq" id="WP_269422017.1">
    <property type="nucleotide sequence ID" value="NZ_JAPWGY010000001.1"/>
</dbReference>
<gene>
    <name evidence="2" type="ORF">O4H49_03460</name>
</gene>
<feature type="compositionally biased region" description="Low complexity" evidence="1">
    <location>
        <begin position="88"/>
        <end position="101"/>
    </location>
</feature>
<sequence length="345" mass="36872">MSEPVSVPNRARFRAPISFAAARCRDHLAGLGGLLALVLFSQSVLAEMPEQGQTLPLPGGTGTYRIEGSQGQWQLLMTPLAPSPASTPENNPENNADNNPDSSISRVDLSGCHFCQITSEDPDDEDNCSADGIFPLRLGQESYVGVACHVGAHSQRVSIYAPGSTVPLFEVTGDYFTEMTLYPGALSVAYDRMITESEMSLEQAVFPPEKQQEILLISQADYQLGSIEDSDVPAGSDGSAPSPEAETASSDVTEITPKAEDEAEAETTTETDTPAKASKGLYLLPGRQALRVGPASTAPVLIWLNGDEQAAPLQRAGAEIFGNWYPVYTPDGDYGYLNIAQLDLR</sequence>
<proteinExistence type="predicted"/>
<dbReference type="Proteomes" id="UP001069802">
    <property type="component" value="Unassembled WGS sequence"/>
</dbReference>